<dbReference type="EMBL" id="FMZM01000012">
    <property type="protein sequence ID" value="SDD93342.1"/>
    <property type="molecule type" value="Genomic_DNA"/>
</dbReference>
<comment type="function">
    <text evidence="7">Key enzyme in folate metabolism. Catalyzes an essential reaction for de novo glycine and purine synthesis, and for DNA precursor synthesis.</text>
</comment>
<dbReference type="AlphaFoldDB" id="A0A1G6YST5"/>
<dbReference type="InterPro" id="IPR024072">
    <property type="entry name" value="DHFR-like_dom_sf"/>
</dbReference>
<evidence type="ECO:0000256" key="2">
    <source>
        <dbReference type="ARBA" id="ARBA00009539"/>
    </source>
</evidence>
<dbReference type="PANTHER" id="PTHR48069:SF3">
    <property type="entry name" value="DIHYDROFOLATE REDUCTASE"/>
    <property type="match status" value="1"/>
</dbReference>
<dbReference type="OrthoDB" id="9804315at2"/>
<evidence type="ECO:0000256" key="6">
    <source>
        <dbReference type="ARBA" id="ARBA00023002"/>
    </source>
</evidence>
<evidence type="ECO:0000256" key="7">
    <source>
        <dbReference type="PIRNR" id="PIRNR000194"/>
    </source>
</evidence>
<dbReference type="PROSITE" id="PS00075">
    <property type="entry name" value="DHFR_1"/>
    <property type="match status" value="1"/>
</dbReference>
<organism evidence="9 10">
    <name type="scientific">Nocardioides lianchengensis</name>
    <dbReference type="NCBI Taxonomy" id="1045774"/>
    <lineage>
        <taxon>Bacteria</taxon>
        <taxon>Bacillati</taxon>
        <taxon>Actinomycetota</taxon>
        <taxon>Actinomycetes</taxon>
        <taxon>Propionibacteriales</taxon>
        <taxon>Nocardioidaceae</taxon>
        <taxon>Nocardioides</taxon>
    </lineage>
</organism>
<evidence type="ECO:0000256" key="5">
    <source>
        <dbReference type="ARBA" id="ARBA00022857"/>
    </source>
</evidence>
<dbReference type="PANTHER" id="PTHR48069">
    <property type="entry name" value="DIHYDROFOLATE REDUCTASE"/>
    <property type="match status" value="1"/>
</dbReference>
<reference evidence="9 10" key="1">
    <citation type="submission" date="2016-10" db="EMBL/GenBank/DDBJ databases">
        <authorList>
            <person name="de Groot N.N."/>
        </authorList>
    </citation>
    <scope>NUCLEOTIDE SEQUENCE [LARGE SCALE GENOMIC DNA]</scope>
    <source>
        <strain evidence="9 10">CGMCC 4.6858</strain>
    </source>
</reference>
<dbReference type="Proteomes" id="UP000199034">
    <property type="component" value="Unassembled WGS sequence"/>
</dbReference>
<dbReference type="UniPathway" id="UPA00077">
    <property type="reaction ID" value="UER00158"/>
</dbReference>
<comment type="pathway">
    <text evidence="1 7">Cofactor biosynthesis; tetrahydrofolate biosynthesis; 5,6,7,8-tetrahydrofolate from 7,8-dihydrofolate: step 1/1.</text>
</comment>
<dbReference type="InterPro" id="IPR012259">
    <property type="entry name" value="DHFR"/>
</dbReference>
<evidence type="ECO:0000256" key="8">
    <source>
        <dbReference type="RuleBase" id="RU004474"/>
    </source>
</evidence>
<dbReference type="PIRSF" id="PIRSF000194">
    <property type="entry name" value="DHFR"/>
    <property type="match status" value="1"/>
</dbReference>
<keyword evidence="5 7" id="KW-0521">NADP</keyword>
<keyword evidence="4 7" id="KW-0554">One-carbon metabolism</keyword>
<dbReference type="CDD" id="cd00209">
    <property type="entry name" value="DHFR"/>
    <property type="match status" value="1"/>
</dbReference>
<gene>
    <name evidence="9" type="ORF">SAMN05421872_112149</name>
</gene>
<dbReference type="InterPro" id="IPR001796">
    <property type="entry name" value="DHFR_dom"/>
</dbReference>
<evidence type="ECO:0000256" key="1">
    <source>
        <dbReference type="ARBA" id="ARBA00004903"/>
    </source>
</evidence>
<protein>
    <recommendedName>
        <fullName evidence="3 7">Dihydrofolate reductase</fullName>
        <ecNumber evidence="3 7">1.5.1.3</ecNumber>
    </recommendedName>
</protein>
<evidence type="ECO:0000256" key="3">
    <source>
        <dbReference type="ARBA" id="ARBA00012856"/>
    </source>
</evidence>
<evidence type="ECO:0000313" key="9">
    <source>
        <dbReference type="EMBL" id="SDD93342.1"/>
    </source>
</evidence>
<dbReference type="EC" id="1.5.1.3" evidence="3 7"/>
<keyword evidence="10" id="KW-1185">Reference proteome</keyword>
<dbReference type="GO" id="GO:0046654">
    <property type="term" value="P:tetrahydrofolate biosynthetic process"/>
    <property type="evidence" value="ECO:0007669"/>
    <property type="project" value="UniProtKB-UniPathway"/>
</dbReference>
<name>A0A1G6YST5_9ACTN</name>
<dbReference type="PROSITE" id="PS51330">
    <property type="entry name" value="DHFR_2"/>
    <property type="match status" value="1"/>
</dbReference>
<sequence length="161" mass="17327">MSRGTPRRVVLVAAVARNGVIGNGPDIPWRVPGEQAVFKRLTMGHVLVMGRTTYESIGRPLPGRTTIVLTRDPGWTAEGVLVAHDLDAALALADDLPGDVMVAGGAQVYAAALSVATEQVLSEIPLEPEGDVHYPDFDCTAWVEVEREPHDGFDVVRFTRS</sequence>
<dbReference type="InterPro" id="IPR017925">
    <property type="entry name" value="DHFR_CS"/>
</dbReference>
<dbReference type="GO" id="GO:0006730">
    <property type="term" value="P:one-carbon metabolic process"/>
    <property type="evidence" value="ECO:0007669"/>
    <property type="project" value="UniProtKB-KW"/>
</dbReference>
<dbReference type="RefSeq" id="WP_090860160.1">
    <property type="nucleotide sequence ID" value="NZ_FMZM01000012.1"/>
</dbReference>
<evidence type="ECO:0000313" key="10">
    <source>
        <dbReference type="Proteomes" id="UP000199034"/>
    </source>
</evidence>
<accession>A0A1G6YST5</accession>
<proteinExistence type="inferred from homology"/>
<dbReference type="STRING" id="1045774.SAMN05421872_112149"/>
<dbReference type="Pfam" id="PF00186">
    <property type="entry name" value="DHFR_1"/>
    <property type="match status" value="1"/>
</dbReference>
<dbReference type="GO" id="GO:0046452">
    <property type="term" value="P:dihydrofolate metabolic process"/>
    <property type="evidence" value="ECO:0007669"/>
    <property type="project" value="TreeGrafter"/>
</dbReference>
<dbReference type="GO" id="GO:0050661">
    <property type="term" value="F:NADP binding"/>
    <property type="evidence" value="ECO:0007669"/>
    <property type="project" value="InterPro"/>
</dbReference>
<dbReference type="GO" id="GO:0005829">
    <property type="term" value="C:cytosol"/>
    <property type="evidence" value="ECO:0007669"/>
    <property type="project" value="TreeGrafter"/>
</dbReference>
<dbReference type="PRINTS" id="PR00070">
    <property type="entry name" value="DHFR"/>
</dbReference>
<comment type="catalytic activity">
    <reaction evidence="7">
        <text>(6S)-5,6,7,8-tetrahydrofolate + NADP(+) = 7,8-dihydrofolate + NADPH + H(+)</text>
        <dbReference type="Rhea" id="RHEA:15009"/>
        <dbReference type="ChEBI" id="CHEBI:15378"/>
        <dbReference type="ChEBI" id="CHEBI:57451"/>
        <dbReference type="ChEBI" id="CHEBI:57453"/>
        <dbReference type="ChEBI" id="CHEBI:57783"/>
        <dbReference type="ChEBI" id="CHEBI:58349"/>
        <dbReference type="EC" id="1.5.1.3"/>
    </reaction>
</comment>
<keyword evidence="6 7" id="KW-0560">Oxidoreductase</keyword>
<dbReference type="SUPFAM" id="SSF53597">
    <property type="entry name" value="Dihydrofolate reductase-like"/>
    <property type="match status" value="1"/>
</dbReference>
<dbReference type="GO" id="GO:0046655">
    <property type="term" value="P:folic acid metabolic process"/>
    <property type="evidence" value="ECO:0007669"/>
    <property type="project" value="TreeGrafter"/>
</dbReference>
<evidence type="ECO:0000256" key="4">
    <source>
        <dbReference type="ARBA" id="ARBA00022563"/>
    </source>
</evidence>
<dbReference type="GO" id="GO:0004146">
    <property type="term" value="F:dihydrofolate reductase activity"/>
    <property type="evidence" value="ECO:0007669"/>
    <property type="project" value="UniProtKB-EC"/>
</dbReference>
<dbReference type="Gene3D" id="3.40.430.10">
    <property type="entry name" value="Dihydrofolate Reductase, subunit A"/>
    <property type="match status" value="1"/>
</dbReference>
<comment type="similarity">
    <text evidence="2 7 8">Belongs to the dihydrofolate reductase family.</text>
</comment>